<reference evidence="2 3" key="1">
    <citation type="submission" date="2017-05" db="EMBL/GenBank/DDBJ databases">
        <title>Biotechnological potential of actinobacteria isolated from South African environments.</title>
        <authorList>
            <person name="Le Roes-Hill M."/>
            <person name="Prins A."/>
            <person name="Durrell K.A."/>
        </authorList>
    </citation>
    <scope>NUCLEOTIDE SEQUENCE [LARGE SCALE GENOMIC DNA]</scope>
    <source>
        <strain evidence="2 3">HMC13</strain>
    </source>
</reference>
<evidence type="ECO:0000313" key="3">
    <source>
        <dbReference type="Proteomes" id="UP000195105"/>
    </source>
</evidence>
<keyword evidence="3" id="KW-1185">Reference proteome</keyword>
<protein>
    <submittedName>
        <fullName evidence="2">Uncharacterized protein</fullName>
    </submittedName>
</protein>
<dbReference type="EMBL" id="NGFN01000186">
    <property type="protein sequence ID" value="OUD00336.1"/>
    <property type="molecule type" value="Genomic_DNA"/>
</dbReference>
<evidence type="ECO:0000256" key="1">
    <source>
        <dbReference type="SAM" id="MobiDB-lite"/>
    </source>
</evidence>
<organism evidence="2 3">
    <name type="scientific">Streptomyces swartbergensis</name>
    <dbReference type="NCBI Taxonomy" id="487165"/>
    <lineage>
        <taxon>Bacteria</taxon>
        <taxon>Bacillati</taxon>
        <taxon>Actinomycetota</taxon>
        <taxon>Actinomycetes</taxon>
        <taxon>Kitasatosporales</taxon>
        <taxon>Streptomycetaceae</taxon>
        <taxon>Streptomyces</taxon>
    </lineage>
</organism>
<accession>A0A243RYQ2</accession>
<dbReference type="Proteomes" id="UP000195105">
    <property type="component" value="Unassembled WGS sequence"/>
</dbReference>
<comment type="caution">
    <text evidence="2">The sequence shown here is derived from an EMBL/GenBank/DDBJ whole genome shotgun (WGS) entry which is preliminary data.</text>
</comment>
<feature type="region of interest" description="Disordered" evidence="1">
    <location>
        <begin position="81"/>
        <end position="101"/>
    </location>
</feature>
<evidence type="ECO:0000313" key="2">
    <source>
        <dbReference type="EMBL" id="OUD00336.1"/>
    </source>
</evidence>
<proteinExistence type="predicted"/>
<sequence>MNATFDVEYVLNVETDQSGQQFRRYTQQVVRRLADAPAPDVTFLDSAGQDLSPEEQKLVADRTASTINHTLAMLFLRLGPPPEATNGDFSPVTSGGGGVRQ</sequence>
<dbReference type="RefSeq" id="WP_086603314.1">
    <property type="nucleotide sequence ID" value="NZ_NGFN01000186.1"/>
</dbReference>
<name>A0A243RYQ2_9ACTN</name>
<dbReference type="AlphaFoldDB" id="A0A243RYQ2"/>
<gene>
    <name evidence="2" type="ORF">CA983_26145</name>
</gene>